<dbReference type="EMBL" id="CM011685">
    <property type="protein sequence ID" value="TMS12122.1"/>
    <property type="molecule type" value="Genomic_DNA"/>
</dbReference>
<gene>
    <name evidence="1" type="ORF">E3U43_017080</name>
</gene>
<evidence type="ECO:0000313" key="2">
    <source>
        <dbReference type="Proteomes" id="UP000793456"/>
    </source>
</evidence>
<keyword evidence="2" id="KW-1185">Reference proteome</keyword>
<name>A0ACD3QYG9_LARCR</name>
<dbReference type="Proteomes" id="UP000793456">
    <property type="component" value="Chromosome XII"/>
</dbReference>
<accession>A0ACD3QYG9</accession>
<reference evidence="1" key="1">
    <citation type="submission" date="2018-11" db="EMBL/GenBank/DDBJ databases">
        <title>The sequence and de novo assembly of Larimichthys crocea genome using PacBio and Hi-C technologies.</title>
        <authorList>
            <person name="Xu P."/>
            <person name="Chen B."/>
            <person name="Zhou Z."/>
            <person name="Ke Q."/>
            <person name="Wu Y."/>
            <person name="Bai H."/>
            <person name="Pu F."/>
        </authorList>
    </citation>
    <scope>NUCLEOTIDE SEQUENCE</scope>
    <source>
        <tissue evidence="1">Muscle</tissue>
    </source>
</reference>
<sequence>MQTQNIQNKLTASLNDTDSVKVLLDLSGLFASLVDVRDMSGYVSLNNNETERLHMLSRQWVESMTHVSERNRELQAERQRSQSFHEKCKNLLSIQKKLEAESMSKKTQSYVGLQQMLTVHQRLEAEIKTGHQLLQGLLRHAVETMEKETGEKRSELMAQATCAREGWFTSVALVCQRRSLIKEQLSQWRVYHRGLKLLWKLLRDVDPLLPPAGPALCALHQLRSCMDDYQVSMYGCANFHSGTIVNAKLTGTVFPYFFPSVSKTPWVCTPLCTPRQLRPADIYVKPRLSRSVRSRLQSELQAVEDAWERTTSLLERRRDLVNTTIQKWSQCQSGISSIMCELDEMKTKLNQPLPEKPPDSKDEKHIQETELSLQRLASGLRELATMKTDLSQYVADR</sequence>
<protein>
    <submittedName>
        <fullName evidence="1">Uncharacterized protein</fullName>
    </submittedName>
</protein>
<comment type="caution">
    <text evidence="1">The sequence shown here is derived from an EMBL/GenBank/DDBJ whole genome shotgun (WGS) entry which is preliminary data.</text>
</comment>
<proteinExistence type="predicted"/>
<evidence type="ECO:0000313" key="1">
    <source>
        <dbReference type="EMBL" id="TMS12122.1"/>
    </source>
</evidence>
<organism evidence="1 2">
    <name type="scientific">Larimichthys crocea</name>
    <name type="common">Large yellow croaker</name>
    <name type="synonym">Pseudosciaena crocea</name>
    <dbReference type="NCBI Taxonomy" id="215358"/>
    <lineage>
        <taxon>Eukaryota</taxon>
        <taxon>Metazoa</taxon>
        <taxon>Chordata</taxon>
        <taxon>Craniata</taxon>
        <taxon>Vertebrata</taxon>
        <taxon>Euteleostomi</taxon>
        <taxon>Actinopterygii</taxon>
        <taxon>Neopterygii</taxon>
        <taxon>Teleostei</taxon>
        <taxon>Neoteleostei</taxon>
        <taxon>Acanthomorphata</taxon>
        <taxon>Eupercaria</taxon>
        <taxon>Sciaenidae</taxon>
        <taxon>Larimichthys</taxon>
    </lineage>
</organism>